<evidence type="ECO:0000313" key="3">
    <source>
        <dbReference type="Proteomes" id="UP001595891"/>
    </source>
</evidence>
<keyword evidence="3" id="KW-1185">Reference proteome</keyword>
<organism evidence="2 3">
    <name type="scientific">Sphaerisporangium corydalis</name>
    <dbReference type="NCBI Taxonomy" id="1441875"/>
    <lineage>
        <taxon>Bacteria</taxon>
        <taxon>Bacillati</taxon>
        <taxon>Actinomycetota</taxon>
        <taxon>Actinomycetes</taxon>
        <taxon>Streptosporangiales</taxon>
        <taxon>Streptosporangiaceae</taxon>
        <taxon>Sphaerisporangium</taxon>
    </lineage>
</organism>
<feature type="chain" id="PRO_5045062627" evidence="1">
    <location>
        <begin position="27"/>
        <end position="173"/>
    </location>
</feature>
<name>A0ABV9ESE3_9ACTN</name>
<reference evidence="3" key="1">
    <citation type="journal article" date="2019" name="Int. J. Syst. Evol. Microbiol.">
        <title>The Global Catalogue of Microorganisms (GCM) 10K type strain sequencing project: providing services to taxonomists for standard genome sequencing and annotation.</title>
        <authorList>
            <consortium name="The Broad Institute Genomics Platform"/>
            <consortium name="The Broad Institute Genome Sequencing Center for Infectious Disease"/>
            <person name="Wu L."/>
            <person name="Ma J."/>
        </authorList>
    </citation>
    <scope>NUCLEOTIDE SEQUENCE [LARGE SCALE GENOMIC DNA]</scope>
    <source>
        <strain evidence="3">CCUG 49560</strain>
    </source>
</reference>
<dbReference type="PROSITE" id="PS51257">
    <property type="entry name" value="PROKAR_LIPOPROTEIN"/>
    <property type="match status" value="1"/>
</dbReference>
<evidence type="ECO:0000313" key="2">
    <source>
        <dbReference type="EMBL" id="MFC4591014.1"/>
    </source>
</evidence>
<dbReference type="InterPro" id="IPR006311">
    <property type="entry name" value="TAT_signal"/>
</dbReference>
<feature type="signal peptide" evidence="1">
    <location>
        <begin position="1"/>
        <end position="26"/>
    </location>
</feature>
<dbReference type="PROSITE" id="PS51318">
    <property type="entry name" value="TAT"/>
    <property type="match status" value="1"/>
</dbReference>
<keyword evidence="1" id="KW-0732">Signal</keyword>
<comment type="caution">
    <text evidence="2">The sequence shown here is derived from an EMBL/GenBank/DDBJ whole genome shotgun (WGS) entry which is preliminary data.</text>
</comment>
<dbReference type="EMBL" id="JBHSFN010000028">
    <property type="protein sequence ID" value="MFC4591014.1"/>
    <property type="molecule type" value="Genomic_DNA"/>
</dbReference>
<gene>
    <name evidence="2" type="ORF">ACFO8L_33310</name>
</gene>
<proteinExistence type="predicted"/>
<evidence type="ECO:0000256" key="1">
    <source>
        <dbReference type="SAM" id="SignalP"/>
    </source>
</evidence>
<protein>
    <submittedName>
        <fullName evidence="2">Uncharacterized protein</fullName>
    </submittedName>
</protein>
<dbReference type="RefSeq" id="WP_262843541.1">
    <property type="nucleotide sequence ID" value="NZ_JANZYP010000019.1"/>
</dbReference>
<dbReference type="Proteomes" id="UP001595891">
    <property type="component" value="Unassembled WGS sequence"/>
</dbReference>
<sequence>MTRGRRRGLGYAAVALLALAFSGAGCTPAPKGVLAVERLEGGGARLLLAGCPGYLARDFSVIADTGDDGEAAAWSVHNGGWTAGVRDIRVFQDPPEGWVSTGGTLTELRKGVPYVAGVNGGVRNRGLNGRVPFTAEDLAALEPGEVLTWAGGEKNTTTARDVFLHGDLVRCEP</sequence>
<accession>A0ABV9ESE3</accession>